<keyword evidence="3" id="KW-0732">Signal</keyword>
<evidence type="ECO:0000256" key="1">
    <source>
        <dbReference type="ARBA" id="ARBA00004167"/>
    </source>
</evidence>
<feature type="compositionally biased region" description="Low complexity" evidence="9">
    <location>
        <begin position="868"/>
        <end position="893"/>
    </location>
</feature>
<dbReference type="GO" id="GO:0000902">
    <property type="term" value="P:cell morphogenesis"/>
    <property type="evidence" value="ECO:0007669"/>
    <property type="project" value="TreeGrafter"/>
</dbReference>
<dbReference type="EMBL" id="VCGU01000010">
    <property type="protein sequence ID" value="TRY69376.1"/>
    <property type="molecule type" value="Genomic_DNA"/>
</dbReference>
<dbReference type="GO" id="GO:0016477">
    <property type="term" value="P:cell migration"/>
    <property type="evidence" value="ECO:0007669"/>
    <property type="project" value="TreeGrafter"/>
</dbReference>
<dbReference type="Proteomes" id="UP000318571">
    <property type="component" value="Chromosome 1"/>
</dbReference>
<dbReference type="GO" id="GO:0044331">
    <property type="term" value="P:cell-cell adhesion mediated by cadherin"/>
    <property type="evidence" value="ECO:0007669"/>
    <property type="project" value="TreeGrafter"/>
</dbReference>
<evidence type="ECO:0000256" key="2">
    <source>
        <dbReference type="ARBA" id="ARBA00022692"/>
    </source>
</evidence>
<feature type="domain" description="Cadherin" evidence="11">
    <location>
        <begin position="172"/>
        <end position="267"/>
    </location>
</feature>
<keyword evidence="5 8" id="KW-0106">Calcium</keyword>
<feature type="region of interest" description="Disordered" evidence="9">
    <location>
        <begin position="846"/>
        <end position="914"/>
    </location>
</feature>
<dbReference type="GO" id="GO:0016342">
    <property type="term" value="C:catenin complex"/>
    <property type="evidence" value="ECO:0007669"/>
    <property type="project" value="TreeGrafter"/>
</dbReference>
<feature type="transmembrane region" description="Helical" evidence="10">
    <location>
        <begin position="131"/>
        <end position="152"/>
    </location>
</feature>
<keyword evidence="6 10" id="KW-1133">Transmembrane helix</keyword>
<feature type="domain" description="Cadherin" evidence="11">
    <location>
        <begin position="487"/>
        <end position="585"/>
    </location>
</feature>
<evidence type="ECO:0000256" key="9">
    <source>
        <dbReference type="SAM" id="MobiDB-lite"/>
    </source>
</evidence>
<evidence type="ECO:0000256" key="10">
    <source>
        <dbReference type="SAM" id="Phobius"/>
    </source>
</evidence>
<dbReference type="GO" id="GO:0005912">
    <property type="term" value="C:adherens junction"/>
    <property type="evidence" value="ECO:0007669"/>
    <property type="project" value="TreeGrafter"/>
</dbReference>
<dbReference type="AlphaFoldDB" id="A0A553NVD4"/>
<feature type="transmembrane region" description="Helical" evidence="10">
    <location>
        <begin position="33"/>
        <end position="62"/>
    </location>
</feature>
<dbReference type="SMART" id="SM00112">
    <property type="entry name" value="CA"/>
    <property type="match status" value="5"/>
</dbReference>
<dbReference type="Gene3D" id="2.60.40.60">
    <property type="entry name" value="Cadherins"/>
    <property type="match status" value="5"/>
</dbReference>
<feature type="region of interest" description="Disordered" evidence="9">
    <location>
        <begin position="805"/>
        <end position="830"/>
    </location>
</feature>
<comment type="caution">
    <text evidence="12">The sequence shown here is derived from an EMBL/GenBank/DDBJ whole genome shotgun (WGS) entry which is preliminary data.</text>
</comment>
<feature type="domain" description="Cadherin" evidence="11">
    <location>
        <begin position="376"/>
        <end position="486"/>
    </location>
</feature>
<dbReference type="GO" id="GO:0045296">
    <property type="term" value="F:cadherin binding"/>
    <property type="evidence" value="ECO:0007669"/>
    <property type="project" value="TreeGrafter"/>
</dbReference>
<gene>
    <name evidence="12" type="ORF">TCAL_07203</name>
</gene>
<evidence type="ECO:0000256" key="4">
    <source>
        <dbReference type="ARBA" id="ARBA00022737"/>
    </source>
</evidence>
<evidence type="ECO:0000256" key="7">
    <source>
        <dbReference type="ARBA" id="ARBA00023136"/>
    </source>
</evidence>
<dbReference type="PROSITE" id="PS00232">
    <property type="entry name" value="CADHERIN_1"/>
    <property type="match status" value="1"/>
</dbReference>
<dbReference type="GO" id="GO:0034332">
    <property type="term" value="P:adherens junction organization"/>
    <property type="evidence" value="ECO:0007669"/>
    <property type="project" value="TreeGrafter"/>
</dbReference>
<evidence type="ECO:0000313" key="12">
    <source>
        <dbReference type="EMBL" id="TRY69376.1"/>
    </source>
</evidence>
<evidence type="ECO:0000256" key="5">
    <source>
        <dbReference type="ARBA" id="ARBA00022837"/>
    </source>
</evidence>
<evidence type="ECO:0000256" key="8">
    <source>
        <dbReference type="PROSITE-ProRule" id="PRU00043"/>
    </source>
</evidence>
<accession>A0A553NVD4</accession>
<dbReference type="InterPro" id="IPR015919">
    <property type="entry name" value="Cadherin-like_sf"/>
</dbReference>
<dbReference type="PROSITE" id="PS50268">
    <property type="entry name" value="CADHERIN_2"/>
    <property type="match status" value="4"/>
</dbReference>
<feature type="transmembrane region" description="Helical" evidence="10">
    <location>
        <begin position="694"/>
        <end position="717"/>
    </location>
</feature>
<feature type="domain" description="Cadherin" evidence="11">
    <location>
        <begin position="268"/>
        <end position="375"/>
    </location>
</feature>
<dbReference type="CDD" id="cd11304">
    <property type="entry name" value="Cadherin_repeat"/>
    <property type="match status" value="5"/>
</dbReference>
<keyword evidence="13" id="KW-1185">Reference proteome</keyword>
<comment type="subcellular location">
    <subcellularLocation>
        <location evidence="1">Membrane</location>
        <topology evidence="1">Single-pass membrane protein</topology>
    </subcellularLocation>
</comment>
<evidence type="ECO:0000256" key="3">
    <source>
        <dbReference type="ARBA" id="ARBA00022729"/>
    </source>
</evidence>
<evidence type="ECO:0000259" key="11">
    <source>
        <dbReference type="PROSITE" id="PS50268"/>
    </source>
</evidence>
<dbReference type="GO" id="GO:0007156">
    <property type="term" value="P:homophilic cell adhesion via plasma membrane adhesion molecules"/>
    <property type="evidence" value="ECO:0007669"/>
    <property type="project" value="InterPro"/>
</dbReference>
<dbReference type="GO" id="GO:0016339">
    <property type="term" value="P:calcium-dependent cell-cell adhesion via plasma membrane cell adhesion molecules"/>
    <property type="evidence" value="ECO:0007669"/>
    <property type="project" value="TreeGrafter"/>
</dbReference>
<sequence>MTECVAQERPTTIDNNNNSNNAEFRTPDQLERVILLLIIIIIIATILVGRVLLHLVLLVVWIMNEKTKNREDTNATIITTTTATDIVILDTFTQSFCTSPVFSVMTILRKCCHTLPSAIDRLKRSSFRGRGLVPHGIVVFLMALSQMISIVGGEQDARCFLDGGGATESFFIKESLSVGSLLGTLRVIGEIDKDIKLTLEDDEDVPIAVEESTKNVILTKALDKEGVSGPSSVIVDVICQRLNTEDPDFTIPINIRVTDVNDNAPTFKGGPYSLNISELTLVGSAIFTQIMAEDQDQPGPFSTIEYSIVDGQFSDHLTFLNPLEGTLYLAKQLDYETTKSFEVRLVARDQGSPPQESESILRINVQDADDQNPSFFYESYHALLPETNTQGQKLMVQPQDLRAFDKDQGLGSPLYYSFNANSDEYKYFELNRNSGHIYIKSDIPDDEFLRPVTLIIKATQFDNLDRYAITTLTVSRGGIFDSALQFLQKSYDVRILENVPLNSVILTLLTNKPSDRRVHFDIELSDLPDKEFSVSQRGDIKVRKVLDFEQVENYSFIVHANDGRNNDSARVNVTVLNINDWDPRFKYPQYEFFVSREDAFPGFILGRLEAHDGDKGDKVTLELKGPHARLFRINSRAELAIQDMKYLNGTDAHLVVVAEDSGIPPRSSSVPVAVHFPSGIVSGLEGTKLNQVQVMMGLALGLVLLFIIIISLMVYICKHKRKYSRTSPPGSRDNIMVQKTHMNPLQNGHNHPPLLLRRPEPNPKLIFNDRPHSNISDRASSEGNLATIQLKSNGYEETNRHINRTHERSADGGGSVILNPLNPRSASQRYGKNRIIRISHSPMPLYSTLGQANHASSTPPPPTPSIHSNGLPSRNLSSPSSSTRSSNVNTRISSHPDGAEPKHHGSSASVISGSSVSTQISKDWFDTYASNKRSLTETLKHSSYRDLSRIEWPRNSIPRRVKKLSWDDEMYRDRDISTLTDPNCSVTPLEQQSSENIHLGRAIYF</sequence>
<dbReference type="PRINTS" id="PR00205">
    <property type="entry name" value="CADHERIN"/>
</dbReference>
<keyword evidence="2 10" id="KW-0812">Transmembrane</keyword>
<keyword evidence="7 10" id="KW-0472">Membrane</keyword>
<dbReference type="SUPFAM" id="SSF49313">
    <property type="entry name" value="Cadherin-like"/>
    <property type="match status" value="4"/>
</dbReference>
<dbReference type="InterPro" id="IPR039808">
    <property type="entry name" value="Cadherin"/>
</dbReference>
<dbReference type="GO" id="GO:0007043">
    <property type="term" value="P:cell-cell junction assembly"/>
    <property type="evidence" value="ECO:0007669"/>
    <property type="project" value="TreeGrafter"/>
</dbReference>
<reference evidence="12 13" key="1">
    <citation type="journal article" date="2018" name="Nat. Ecol. Evol.">
        <title>Genomic signatures of mitonuclear coevolution across populations of Tigriopus californicus.</title>
        <authorList>
            <person name="Barreto F.S."/>
            <person name="Watson E.T."/>
            <person name="Lima T.G."/>
            <person name="Willett C.S."/>
            <person name="Edmands S."/>
            <person name="Li W."/>
            <person name="Burton R.S."/>
        </authorList>
    </citation>
    <scope>NUCLEOTIDE SEQUENCE [LARGE SCALE GENOMIC DNA]</scope>
    <source>
        <strain evidence="12 13">San Diego</strain>
    </source>
</reference>
<protein>
    <recommendedName>
        <fullName evidence="11">Cadherin domain-containing protein</fullName>
    </recommendedName>
</protein>
<proteinExistence type="predicted"/>
<evidence type="ECO:0000313" key="13">
    <source>
        <dbReference type="Proteomes" id="UP000318571"/>
    </source>
</evidence>
<feature type="region of interest" description="Disordered" evidence="9">
    <location>
        <begin position="1"/>
        <end position="21"/>
    </location>
</feature>
<dbReference type="PANTHER" id="PTHR24027">
    <property type="entry name" value="CADHERIN-23"/>
    <property type="match status" value="1"/>
</dbReference>
<dbReference type="InterPro" id="IPR020894">
    <property type="entry name" value="Cadherin_CS"/>
</dbReference>
<dbReference type="GO" id="GO:0005509">
    <property type="term" value="F:calcium ion binding"/>
    <property type="evidence" value="ECO:0007669"/>
    <property type="project" value="UniProtKB-UniRule"/>
</dbReference>
<organism evidence="12 13">
    <name type="scientific">Tigriopus californicus</name>
    <name type="common">Marine copepod</name>
    <dbReference type="NCBI Taxonomy" id="6832"/>
    <lineage>
        <taxon>Eukaryota</taxon>
        <taxon>Metazoa</taxon>
        <taxon>Ecdysozoa</taxon>
        <taxon>Arthropoda</taxon>
        <taxon>Crustacea</taxon>
        <taxon>Multicrustacea</taxon>
        <taxon>Hexanauplia</taxon>
        <taxon>Copepoda</taxon>
        <taxon>Harpacticoida</taxon>
        <taxon>Harpacticidae</taxon>
        <taxon>Tigriopus</taxon>
    </lineage>
</organism>
<dbReference type="PANTHER" id="PTHR24027:SF422">
    <property type="entry name" value="CADHERIN DOMAIN-CONTAINING PROTEIN"/>
    <property type="match status" value="1"/>
</dbReference>
<dbReference type="GO" id="GO:0008013">
    <property type="term" value="F:beta-catenin binding"/>
    <property type="evidence" value="ECO:0007669"/>
    <property type="project" value="TreeGrafter"/>
</dbReference>
<name>A0A553NVD4_TIGCA</name>
<evidence type="ECO:0000256" key="6">
    <source>
        <dbReference type="ARBA" id="ARBA00022989"/>
    </source>
</evidence>
<dbReference type="Pfam" id="PF00028">
    <property type="entry name" value="Cadherin"/>
    <property type="match status" value="2"/>
</dbReference>
<dbReference type="STRING" id="6832.A0A553NVD4"/>
<dbReference type="InterPro" id="IPR002126">
    <property type="entry name" value="Cadherin-like_dom"/>
</dbReference>
<keyword evidence="4" id="KW-0677">Repeat</keyword>